<dbReference type="InterPro" id="IPR015683">
    <property type="entry name" value="Ionotropic_Glu_rcpt"/>
</dbReference>
<keyword evidence="4" id="KW-0472">Membrane</keyword>
<dbReference type="OrthoDB" id="5984008at2759"/>
<sequence>MEANFVIDLGEKAQAISAIIKAFGWREAVPIYVDNEFGEGIVPYLIDALQDIYVRVPYRSVIPPSATDDEMGQELYKLMTMQTRVFIVHMTPNLSSQLFTKANEIGMMGEGYVWIITDGVANFLNSIAPSVLESMQGVLGVKTYVPQSKELGNFTVLWKRKFQQENPTITDAALNVYGLWAYDSASALARAVEKIGTANLGFEKANASSALTDLETIGVSQIGPKLGKPYRLPDLEVLVGSLV</sequence>
<proteinExistence type="predicted"/>
<protein>
    <submittedName>
        <fullName evidence="6">Glutamate receptor 2.2</fullName>
    </submittedName>
</protein>
<dbReference type="InterPro" id="IPR001828">
    <property type="entry name" value="ANF_lig-bd_rcpt"/>
</dbReference>
<comment type="caution">
    <text evidence="6">The sequence shown here is derived from an EMBL/GenBank/DDBJ whole genome shotgun (WGS) entry which is preliminary data.</text>
</comment>
<dbReference type="InterPro" id="IPR028082">
    <property type="entry name" value="Peripla_BP_I"/>
</dbReference>
<evidence type="ECO:0000313" key="6">
    <source>
        <dbReference type="EMBL" id="KAB1223983.1"/>
    </source>
</evidence>
<accession>A0A6A1WGH8</accession>
<dbReference type="EMBL" id="RXIC02000020">
    <property type="protein sequence ID" value="KAB1223983.1"/>
    <property type="molecule type" value="Genomic_DNA"/>
</dbReference>
<evidence type="ECO:0000256" key="1">
    <source>
        <dbReference type="ARBA" id="ARBA00004370"/>
    </source>
</evidence>
<keyword evidence="7" id="KW-1185">Reference proteome</keyword>
<keyword evidence="3" id="KW-1133">Transmembrane helix</keyword>
<evidence type="ECO:0000256" key="4">
    <source>
        <dbReference type="ARBA" id="ARBA00023136"/>
    </source>
</evidence>
<evidence type="ECO:0000256" key="2">
    <source>
        <dbReference type="ARBA" id="ARBA00022692"/>
    </source>
</evidence>
<name>A0A6A1WGH8_9ROSI</name>
<keyword evidence="2" id="KW-0812">Transmembrane</keyword>
<dbReference type="SUPFAM" id="SSF53822">
    <property type="entry name" value="Periplasmic binding protein-like I"/>
    <property type="match status" value="1"/>
</dbReference>
<feature type="domain" description="Receptor ligand binding region" evidence="5">
    <location>
        <begin position="12"/>
        <end position="226"/>
    </location>
</feature>
<dbReference type="PANTHER" id="PTHR34836">
    <property type="entry name" value="OS06G0188250 PROTEIN"/>
    <property type="match status" value="1"/>
</dbReference>
<evidence type="ECO:0000313" key="7">
    <source>
        <dbReference type="Proteomes" id="UP000516437"/>
    </source>
</evidence>
<keyword evidence="6" id="KW-0675">Receptor</keyword>
<evidence type="ECO:0000256" key="3">
    <source>
        <dbReference type="ARBA" id="ARBA00022989"/>
    </source>
</evidence>
<gene>
    <name evidence="6" type="ORF">CJ030_MR2G006060</name>
</gene>
<dbReference type="AlphaFoldDB" id="A0A6A1WGH8"/>
<dbReference type="FunFam" id="3.40.50.2300:FF:000169">
    <property type="entry name" value="Glutamate receptor"/>
    <property type="match status" value="1"/>
</dbReference>
<dbReference type="Pfam" id="PF01094">
    <property type="entry name" value="ANF_receptor"/>
    <property type="match status" value="1"/>
</dbReference>
<dbReference type="PANTHER" id="PTHR34836:SF1">
    <property type="entry name" value="OS09G0428600 PROTEIN"/>
    <property type="match status" value="1"/>
</dbReference>
<dbReference type="Proteomes" id="UP000516437">
    <property type="component" value="Chromosome 2"/>
</dbReference>
<dbReference type="GO" id="GO:0016020">
    <property type="term" value="C:membrane"/>
    <property type="evidence" value="ECO:0007669"/>
    <property type="project" value="UniProtKB-SubCell"/>
</dbReference>
<dbReference type="Gene3D" id="3.40.50.2300">
    <property type="match status" value="1"/>
</dbReference>
<comment type="subcellular location">
    <subcellularLocation>
        <location evidence="1">Membrane</location>
    </subcellularLocation>
</comment>
<evidence type="ECO:0000259" key="5">
    <source>
        <dbReference type="Pfam" id="PF01094"/>
    </source>
</evidence>
<reference evidence="6 7" key="1">
    <citation type="journal article" date="2019" name="Plant Biotechnol. J.">
        <title>The red bayberry genome and genetic basis of sex determination.</title>
        <authorList>
            <person name="Jia H.M."/>
            <person name="Jia H.J."/>
            <person name="Cai Q.L."/>
            <person name="Wang Y."/>
            <person name="Zhao H.B."/>
            <person name="Yang W.F."/>
            <person name="Wang G.Y."/>
            <person name="Li Y.H."/>
            <person name="Zhan D.L."/>
            <person name="Shen Y.T."/>
            <person name="Niu Q.F."/>
            <person name="Chang L."/>
            <person name="Qiu J."/>
            <person name="Zhao L."/>
            <person name="Xie H.B."/>
            <person name="Fu W.Y."/>
            <person name="Jin J."/>
            <person name="Li X.W."/>
            <person name="Jiao Y."/>
            <person name="Zhou C.C."/>
            <person name="Tu T."/>
            <person name="Chai C.Y."/>
            <person name="Gao J.L."/>
            <person name="Fan L.J."/>
            <person name="van de Weg E."/>
            <person name="Wang J.Y."/>
            <person name="Gao Z.S."/>
        </authorList>
    </citation>
    <scope>NUCLEOTIDE SEQUENCE [LARGE SCALE GENOMIC DNA]</scope>
    <source>
        <tissue evidence="6">Leaves</tissue>
    </source>
</reference>
<organism evidence="6 7">
    <name type="scientific">Morella rubra</name>
    <name type="common">Chinese bayberry</name>
    <dbReference type="NCBI Taxonomy" id="262757"/>
    <lineage>
        <taxon>Eukaryota</taxon>
        <taxon>Viridiplantae</taxon>
        <taxon>Streptophyta</taxon>
        <taxon>Embryophyta</taxon>
        <taxon>Tracheophyta</taxon>
        <taxon>Spermatophyta</taxon>
        <taxon>Magnoliopsida</taxon>
        <taxon>eudicotyledons</taxon>
        <taxon>Gunneridae</taxon>
        <taxon>Pentapetalae</taxon>
        <taxon>rosids</taxon>
        <taxon>fabids</taxon>
        <taxon>Fagales</taxon>
        <taxon>Myricaceae</taxon>
        <taxon>Morella</taxon>
    </lineage>
</organism>